<proteinExistence type="inferred from homology"/>
<dbReference type="GO" id="GO:0005764">
    <property type="term" value="C:lysosome"/>
    <property type="evidence" value="ECO:0007669"/>
    <property type="project" value="TreeGrafter"/>
</dbReference>
<dbReference type="InterPro" id="IPR034164">
    <property type="entry name" value="Pepsin-like_dom"/>
</dbReference>
<organism evidence="5 6">
    <name type="scientific">Parascaris equorum</name>
    <name type="common">Equine roundworm</name>
    <dbReference type="NCBI Taxonomy" id="6256"/>
    <lineage>
        <taxon>Eukaryota</taxon>
        <taxon>Metazoa</taxon>
        <taxon>Ecdysozoa</taxon>
        <taxon>Nematoda</taxon>
        <taxon>Chromadorea</taxon>
        <taxon>Rhabditida</taxon>
        <taxon>Spirurina</taxon>
        <taxon>Ascaridomorpha</taxon>
        <taxon>Ascaridoidea</taxon>
        <taxon>Ascarididae</taxon>
        <taxon>Parascaris</taxon>
    </lineage>
</organism>
<evidence type="ECO:0000313" key="6">
    <source>
        <dbReference type="WBParaSite" id="PEQ_0000403201-mRNA-1"/>
    </source>
</evidence>
<dbReference type="PANTHER" id="PTHR47966:SF45">
    <property type="entry name" value="PEPTIDASE A1 DOMAIN-CONTAINING PROTEIN"/>
    <property type="match status" value="1"/>
</dbReference>
<keyword evidence="2" id="KW-1015">Disulfide bond</keyword>
<dbReference type="Proteomes" id="UP000887564">
    <property type="component" value="Unplaced"/>
</dbReference>
<evidence type="ECO:0000256" key="2">
    <source>
        <dbReference type="PIRSR" id="PIRSR601461-2"/>
    </source>
</evidence>
<dbReference type="CDD" id="cd05471">
    <property type="entry name" value="pepsin_like"/>
    <property type="match status" value="1"/>
</dbReference>
<evidence type="ECO:0000256" key="1">
    <source>
        <dbReference type="ARBA" id="ARBA00007447"/>
    </source>
</evidence>
<name>A0A914RGX4_PAREQ</name>
<evidence type="ECO:0000313" key="5">
    <source>
        <dbReference type="Proteomes" id="UP000887564"/>
    </source>
</evidence>
<dbReference type="InterPro" id="IPR021109">
    <property type="entry name" value="Peptidase_aspartic_dom_sf"/>
</dbReference>
<comment type="similarity">
    <text evidence="1 3">Belongs to the peptidase A1 family.</text>
</comment>
<dbReference type="Pfam" id="PF00026">
    <property type="entry name" value="Asp"/>
    <property type="match status" value="2"/>
</dbReference>
<sequence>ANNFEISYKVTKDSKCKFQSLFTNGFLFNIFSVEMRGTMQVNDYDDLEYLGNITIGTPPQQFSVVFDTGSANLWVPDLTCDKSSVSCDNRCTQGKNAMNSYENILTSYAIKYTYNCFSCLVFTLTLIFTSDRSPIDGILGLAFQSLAVGNVMPPVNRAIRLGLMDPIFTVFLRHLVDKMFNYEFIFEILKSYMMHYISFRQYLFHIFQLLQVGVGQCALALFPMSGSGWGPSWILGDPFIRQYCQVHDIGRRRIGFALSKEA</sequence>
<keyword evidence="3" id="KW-0645">Protease</keyword>
<accession>A0A914RGX4</accession>
<dbReference type="GO" id="GO:0004190">
    <property type="term" value="F:aspartic-type endopeptidase activity"/>
    <property type="evidence" value="ECO:0007669"/>
    <property type="project" value="UniProtKB-KW"/>
</dbReference>
<dbReference type="AlphaFoldDB" id="A0A914RGX4"/>
<evidence type="ECO:0000256" key="3">
    <source>
        <dbReference type="RuleBase" id="RU000454"/>
    </source>
</evidence>
<feature type="disulfide bond" evidence="2">
    <location>
        <begin position="80"/>
        <end position="87"/>
    </location>
</feature>
<feature type="domain" description="Peptidase A1" evidence="4">
    <location>
        <begin position="49"/>
        <end position="262"/>
    </location>
</feature>
<dbReference type="InterPro" id="IPR001461">
    <property type="entry name" value="Aspartic_peptidase_A1"/>
</dbReference>
<keyword evidence="3" id="KW-0064">Aspartyl protease</keyword>
<dbReference type="InterPro" id="IPR001969">
    <property type="entry name" value="Aspartic_peptidase_AS"/>
</dbReference>
<dbReference type="SUPFAM" id="SSF50630">
    <property type="entry name" value="Acid proteases"/>
    <property type="match status" value="1"/>
</dbReference>
<dbReference type="InterPro" id="IPR033121">
    <property type="entry name" value="PEPTIDASE_A1"/>
</dbReference>
<keyword evidence="5" id="KW-1185">Reference proteome</keyword>
<dbReference type="GO" id="GO:0006508">
    <property type="term" value="P:proteolysis"/>
    <property type="evidence" value="ECO:0007669"/>
    <property type="project" value="UniProtKB-KW"/>
</dbReference>
<dbReference type="PRINTS" id="PR00792">
    <property type="entry name" value="PEPSIN"/>
</dbReference>
<dbReference type="PROSITE" id="PS00141">
    <property type="entry name" value="ASP_PROTEASE"/>
    <property type="match status" value="1"/>
</dbReference>
<keyword evidence="3" id="KW-0378">Hydrolase</keyword>
<evidence type="ECO:0000259" key="4">
    <source>
        <dbReference type="PROSITE" id="PS51767"/>
    </source>
</evidence>
<reference evidence="6" key="1">
    <citation type="submission" date="2022-11" db="UniProtKB">
        <authorList>
            <consortium name="WormBaseParasite"/>
        </authorList>
    </citation>
    <scope>IDENTIFICATION</scope>
</reference>
<dbReference type="PANTHER" id="PTHR47966">
    <property type="entry name" value="BETA-SITE APP-CLEAVING ENZYME, ISOFORM A-RELATED"/>
    <property type="match status" value="1"/>
</dbReference>
<dbReference type="Gene3D" id="2.40.70.10">
    <property type="entry name" value="Acid Proteases"/>
    <property type="match status" value="3"/>
</dbReference>
<dbReference type="WBParaSite" id="PEQ_0000403201-mRNA-1">
    <property type="protein sequence ID" value="PEQ_0000403201-mRNA-1"/>
    <property type="gene ID" value="PEQ_0000403201"/>
</dbReference>
<dbReference type="PROSITE" id="PS51767">
    <property type="entry name" value="PEPTIDASE_A1"/>
    <property type="match status" value="1"/>
</dbReference>
<protein>
    <submittedName>
        <fullName evidence="6">Peptidase A1 domain-containing protein</fullName>
    </submittedName>
</protein>